<dbReference type="EMBL" id="CAJOBP010001171">
    <property type="protein sequence ID" value="CAF4260684.1"/>
    <property type="molecule type" value="Genomic_DNA"/>
</dbReference>
<dbReference type="Gene3D" id="3.80.10.10">
    <property type="entry name" value="Ribonuclease Inhibitor"/>
    <property type="match status" value="1"/>
</dbReference>
<evidence type="ECO:0000313" key="3">
    <source>
        <dbReference type="Proteomes" id="UP000663873"/>
    </source>
</evidence>
<organism evidence="2 3">
    <name type="scientific">Rotaria socialis</name>
    <dbReference type="NCBI Taxonomy" id="392032"/>
    <lineage>
        <taxon>Eukaryota</taxon>
        <taxon>Metazoa</taxon>
        <taxon>Spiralia</taxon>
        <taxon>Gnathifera</taxon>
        <taxon>Rotifera</taxon>
        <taxon>Eurotatoria</taxon>
        <taxon>Bdelloidea</taxon>
        <taxon>Philodinida</taxon>
        <taxon>Philodinidae</taxon>
        <taxon>Rotaria</taxon>
    </lineage>
</organism>
<evidence type="ECO:0000259" key="1">
    <source>
        <dbReference type="PROSITE" id="PS50181"/>
    </source>
</evidence>
<proteinExistence type="predicted"/>
<feature type="domain" description="F-box" evidence="1">
    <location>
        <begin position="9"/>
        <end position="61"/>
    </location>
</feature>
<dbReference type="PROSITE" id="PS50181">
    <property type="entry name" value="FBOX"/>
    <property type="match status" value="1"/>
</dbReference>
<sequence>MKINREHSTIQLDNLPDEILIMILKKMSQTDVLYSLIDVNQRLNAIAHDPIFTNHLTLREFISNDSINPSTDSMFDRFCSHILPKINDKIKWLDLDSSCMERILRATNYPSLYGLTLYNMNVEISMHYATVVPLLNRMINLDELGLYIIVSIRNTFVDGNDLKNKIINKMSRLNKFHFNIRSTIALRNQINFQSNEDIQYTFKDFRDNHIISCVDYFSETRQGQSHIYSYPYTLDNYHRITNTFPGGLFKCISKISLYDERPFEHEFFLRIAQSFPLVKDLTLVNVKPQNGKETDGNQNLPIIEYAHLTTLDLIKSHFDYIEQFLLDTKTTLSRNVDLSVVYQALRKVTQKFESNATRSNCSKLSGLAIVGQHRIPKYVQKYFPHTEISIC</sequence>
<dbReference type="Proteomes" id="UP000663873">
    <property type="component" value="Unassembled WGS sequence"/>
</dbReference>
<accession>A0A820F9X3</accession>
<gene>
    <name evidence="2" type="ORF">UJA718_LOCUS10139</name>
</gene>
<dbReference type="Pfam" id="PF00646">
    <property type="entry name" value="F-box"/>
    <property type="match status" value="1"/>
</dbReference>
<dbReference type="InterPro" id="IPR001810">
    <property type="entry name" value="F-box_dom"/>
</dbReference>
<comment type="caution">
    <text evidence="2">The sequence shown here is derived from an EMBL/GenBank/DDBJ whole genome shotgun (WGS) entry which is preliminary data.</text>
</comment>
<reference evidence="2" key="1">
    <citation type="submission" date="2021-02" db="EMBL/GenBank/DDBJ databases">
        <authorList>
            <person name="Nowell W R."/>
        </authorList>
    </citation>
    <scope>NUCLEOTIDE SEQUENCE</scope>
</reference>
<dbReference type="SUPFAM" id="SSF81383">
    <property type="entry name" value="F-box domain"/>
    <property type="match status" value="1"/>
</dbReference>
<dbReference type="AlphaFoldDB" id="A0A820F9X3"/>
<dbReference type="InterPro" id="IPR036047">
    <property type="entry name" value="F-box-like_dom_sf"/>
</dbReference>
<dbReference type="InterPro" id="IPR032675">
    <property type="entry name" value="LRR_dom_sf"/>
</dbReference>
<name>A0A820F9X3_9BILA</name>
<evidence type="ECO:0000313" key="2">
    <source>
        <dbReference type="EMBL" id="CAF4260684.1"/>
    </source>
</evidence>
<protein>
    <recommendedName>
        <fullName evidence="1">F-box domain-containing protein</fullName>
    </recommendedName>
</protein>
<keyword evidence="3" id="KW-1185">Reference proteome</keyword>